<evidence type="ECO:0000313" key="3">
    <source>
        <dbReference type="RefSeq" id="XP_056843824.1"/>
    </source>
</evidence>
<evidence type="ECO:0000256" key="1">
    <source>
        <dbReference type="SAM" id="MobiDB-lite"/>
    </source>
</evidence>
<protein>
    <submittedName>
        <fullName evidence="3">Uncharacterized protein LOC108833292 isoform X1</fullName>
    </submittedName>
</protein>
<feature type="region of interest" description="Disordered" evidence="1">
    <location>
        <begin position="1"/>
        <end position="30"/>
    </location>
</feature>
<reference evidence="3" key="2">
    <citation type="submission" date="2025-08" db="UniProtKB">
        <authorList>
            <consortium name="RefSeq"/>
        </authorList>
    </citation>
    <scope>IDENTIFICATION</scope>
    <source>
        <tissue evidence="3">Leaf</tissue>
    </source>
</reference>
<dbReference type="GeneID" id="108833292"/>
<dbReference type="AlphaFoldDB" id="A0A9W3BX19"/>
<accession>A0A9W3BX19</accession>
<evidence type="ECO:0000313" key="2">
    <source>
        <dbReference type="Proteomes" id="UP000504610"/>
    </source>
</evidence>
<dbReference type="OrthoDB" id="1098220at2759"/>
<dbReference type="Proteomes" id="UP000504610">
    <property type="component" value="Chromosome 6"/>
</dbReference>
<dbReference type="RefSeq" id="XP_056843824.1">
    <property type="nucleotide sequence ID" value="XM_056987844.1"/>
</dbReference>
<reference evidence="2" key="1">
    <citation type="journal article" date="2019" name="Database">
        <title>The radish genome database (RadishGD): an integrated information resource for radish genomics.</title>
        <authorList>
            <person name="Yu H.J."/>
            <person name="Baek S."/>
            <person name="Lee Y.J."/>
            <person name="Cho A."/>
            <person name="Mun J.H."/>
        </authorList>
    </citation>
    <scope>NUCLEOTIDE SEQUENCE [LARGE SCALE GENOMIC DNA]</scope>
    <source>
        <strain evidence="2">cv. WK10039</strain>
    </source>
</reference>
<name>A0A9W3BX19_RAPSA</name>
<feature type="compositionally biased region" description="Low complexity" evidence="1">
    <location>
        <begin position="1"/>
        <end position="15"/>
    </location>
</feature>
<sequence length="109" mass="12223">MSTKPNGKSIISSSDDNGDNKNRSNSLISAAAKAKGKAHVSSNDNREVMFFNEVSLDPQEADLRFRLIHFWEARNPLKKTLIGLEMLLIDKQLMNTLKQAVICKVIFSM</sequence>
<gene>
    <name evidence="3" type="primary">LOC108833292</name>
</gene>
<organism evidence="2 3">
    <name type="scientific">Raphanus sativus</name>
    <name type="common">Radish</name>
    <name type="synonym">Raphanus raphanistrum var. sativus</name>
    <dbReference type="NCBI Taxonomy" id="3726"/>
    <lineage>
        <taxon>Eukaryota</taxon>
        <taxon>Viridiplantae</taxon>
        <taxon>Streptophyta</taxon>
        <taxon>Embryophyta</taxon>
        <taxon>Tracheophyta</taxon>
        <taxon>Spermatophyta</taxon>
        <taxon>Magnoliopsida</taxon>
        <taxon>eudicotyledons</taxon>
        <taxon>Gunneridae</taxon>
        <taxon>Pentapetalae</taxon>
        <taxon>rosids</taxon>
        <taxon>malvids</taxon>
        <taxon>Brassicales</taxon>
        <taxon>Brassicaceae</taxon>
        <taxon>Brassiceae</taxon>
        <taxon>Raphanus</taxon>
    </lineage>
</organism>
<keyword evidence="2" id="KW-1185">Reference proteome</keyword>
<proteinExistence type="predicted"/>
<dbReference type="KEGG" id="rsz:108833292"/>